<evidence type="ECO:0000256" key="1">
    <source>
        <dbReference type="HAMAP-Rule" id="MF_02066"/>
    </source>
</evidence>
<gene>
    <name evidence="1" type="primary">cpoB</name>
    <name evidence="3" type="ORF">MLD63_08945</name>
</gene>
<keyword evidence="1" id="KW-0132">Cell division</keyword>
<proteinExistence type="inferred from homology"/>
<evidence type="ECO:0000313" key="4">
    <source>
        <dbReference type="Proteomes" id="UP001203945"/>
    </source>
</evidence>
<dbReference type="InterPro" id="IPR011990">
    <property type="entry name" value="TPR-like_helical_dom_sf"/>
</dbReference>
<protein>
    <recommendedName>
        <fullName evidence="1">Cell division coordinator CpoB</fullName>
    </recommendedName>
</protein>
<keyword evidence="1" id="KW-0131">Cell cycle</keyword>
<feature type="region of interest" description="Disordered" evidence="2">
    <location>
        <begin position="121"/>
        <end position="157"/>
    </location>
</feature>
<organism evidence="3 4">
    <name type="scientific">Paracoccus albicereus</name>
    <dbReference type="NCBI Taxonomy" id="2922394"/>
    <lineage>
        <taxon>Bacteria</taxon>
        <taxon>Pseudomonadati</taxon>
        <taxon>Pseudomonadota</taxon>
        <taxon>Alphaproteobacteria</taxon>
        <taxon>Rhodobacterales</taxon>
        <taxon>Paracoccaceae</taxon>
        <taxon>Paracoccus</taxon>
    </lineage>
</organism>
<feature type="compositionally biased region" description="Low complexity" evidence="2">
    <location>
        <begin position="133"/>
        <end position="156"/>
    </location>
</feature>
<comment type="similarity">
    <text evidence="1">Belongs to the CpoB family.</text>
</comment>
<dbReference type="Gene3D" id="1.25.40.10">
    <property type="entry name" value="Tetratricopeptide repeat domain"/>
    <property type="match status" value="1"/>
</dbReference>
<keyword evidence="1" id="KW-0175">Coiled coil</keyword>
<keyword evidence="4" id="KW-1185">Reference proteome</keyword>
<comment type="function">
    <text evidence="1">Mediates coordination of peptidoglycan synthesis and outer membrane constriction during cell division.</text>
</comment>
<dbReference type="Proteomes" id="UP001203945">
    <property type="component" value="Unassembled WGS sequence"/>
</dbReference>
<feature type="compositionally biased region" description="Polar residues" evidence="2">
    <location>
        <begin position="121"/>
        <end position="131"/>
    </location>
</feature>
<accession>A0ABT1MT82</accession>
<comment type="caution">
    <text evidence="3">The sequence shown here is derived from an EMBL/GenBank/DDBJ whole genome shotgun (WGS) entry which is preliminary data.</text>
</comment>
<dbReference type="EMBL" id="JAKZEU010000003">
    <property type="protein sequence ID" value="MCQ0970548.1"/>
    <property type="molecule type" value="Genomic_DNA"/>
</dbReference>
<evidence type="ECO:0000313" key="3">
    <source>
        <dbReference type="EMBL" id="MCQ0970548.1"/>
    </source>
</evidence>
<keyword evidence="1" id="KW-0574">Periplasm</keyword>
<sequence length="305" mass="31300" precursor="true">MRRFATTAALALALLSAPAFAQDGPTLADLQADLRTLSADLQSLRGELMASGQLGYAAAGGDTAIDRMNAMEAQIATLTGQAEQLQNRIRRVVADGTTRLGDIEFRLCEMDPNCDLSSLMNQPELGSTGNSGMPAMPAPASGAAGAPPRPAATTASEQADFDRAREVLGQGDFRRAAELFAAVAETHAGGPLTAQALYLRGIALERAGDQDGAAGAWLESFAADPEGSSAADSLLRLATVIGEKGDPLAACLYLAEIPVRFGGSDAAVEAESRMAQLNCGAAALPVPDGVEGLDPEFGADMAEHG</sequence>
<feature type="chain" id="PRO_5044916799" description="Cell division coordinator CpoB" evidence="1">
    <location>
        <begin position="22"/>
        <end position="305"/>
    </location>
</feature>
<keyword evidence="1" id="KW-0732">Signal</keyword>
<reference evidence="3 4" key="1">
    <citation type="submission" date="2022-03" db="EMBL/GenBank/DDBJ databases">
        <authorList>
            <person name="He Y."/>
        </authorList>
    </citation>
    <scope>NUCLEOTIDE SEQUENCE [LARGE SCALE GENOMIC DNA]</scope>
    <source>
        <strain evidence="3 4">TK19116</strain>
    </source>
</reference>
<dbReference type="InterPro" id="IPR034706">
    <property type="entry name" value="CpoB"/>
</dbReference>
<dbReference type="HAMAP" id="MF_02066">
    <property type="entry name" value="CpoB"/>
    <property type="match status" value="1"/>
</dbReference>
<comment type="subcellular location">
    <subcellularLocation>
        <location evidence="1">Periplasm</location>
    </subcellularLocation>
</comment>
<name>A0ABT1MT82_9RHOB</name>
<feature type="signal peptide" evidence="1">
    <location>
        <begin position="1"/>
        <end position="21"/>
    </location>
</feature>
<dbReference type="SUPFAM" id="SSF48452">
    <property type="entry name" value="TPR-like"/>
    <property type="match status" value="1"/>
</dbReference>
<evidence type="ECO:0000256" key="2">
    <source>
        <dbReference type="SAM" id="MobiDB-lite"/>
    </source>
</evidence>
<feature type="coiled-coil region" evidence="1">
    <location>
        <begin position="27"/>
        <end position="95"/>
    </location>
</feature>
<dbReference type="Pfam" id="PF13432">
    <property type="entry name" value="TPR_16"/>
    <property type="match status" value="1"/>
</dbReference>